<dbReference type="InterPro" id="IPR003591">
    <property type="entry name" value="Leu-rich_rpt_typical-subtyp"/>
</dbReference>
<dbReference type="PRINTS" id="PR00364">
    <property type="entry name" value="DISEASERSIST"/>
</dbReference>
<evidence type="ECO:0000256" key="6">
    <source>
        <dbReference type="ARBA" id="ARBA00022840"/>
    </source>
</evidence>
<dbReference type="AlphaFoldDB" id="A0A2N9HSG3"/>
<dbReference type="InterPro" id="IPR050905">
    <property type="entry name" value="Plant_NBS-LRR"/>
</dbReference>
<dbReference type="InterPro" id="IPR027417">
    <property type="entry name" value="P-loop_NTPase"/>
</dbReference>
<sequence>MPAPSLVGQKAAEERVARLMGFLNDDGIKIIGVWGMGGVGKTTLVKNLNNMLNSSLESFDIVIWVKVSKDLDLRTIQSHIAERLNLELNEGESTQQRANKLFRSLIMKKKCLLILDEVWEKIDLDIVGVPQGHDQANCKILLTTRSLAVCRQMMTNADFRVDFLNEEDAWNLFVQNAGDIAESEGIHTLARAIARKCCGLPLAINAVGKSLRNRTVIELWKNALSQLQCSVPHYGSSEEEIYLPLKLSYNSLPRCSELTVLFLQGNPLRKIPDGFFREVRALRFLNLSGTHTTSLPPSLLQLGELHALLLRDCPLLDKLPPLGALEKLQVLDLSGTRLRELPKEMCKLKNLRELNLSRTHHLEDIEAGTLLGLSSLEALDMPSSAYKWDVKCKTEQKTSLYELLSLEQFSVLHIRLDIVGCLALDSAWLGRLKKFSIEISPRSCSSNYLPNQHDEKVVILRGVDLMEIGLEGLLRNACALDLVTCGGIRKVSEIAGRRSLCGLPGLKSLTITSCEWITELVNGENVQGSMLLNLEHLRLIRLRNLLKIVEGGLPEGGCLGKLKTIEVVDCRRLKTVISYALLCQVQNLEEIKVSDCRRMKCIIVRNVSDGLLRKLKVIEIRNLINLKTICSRESAWPVLERIHVSNCPMLERLPLSAYDATTIREIKGDRRWWDNLRWEDDKTKLSLQERFQSCSDTETLPISLFHSCIAFV</sequence>
<dbReference type="SUPFAM" id="SSF52058">
    <property type="entry name" value="L domain-like"/>
    <property type="match status" value="1"/>
</dbReference>
<dbReference type="Gene3D" id="3.80.10.10">
    <property type="entry name" value="Ribonuclease Inhibitor"/>
    <property type="match status" value="2"/>
</dbReference>
<dbReference type="PANTHER" id="PTHR33463">
    <property type="entry name" value="NB-ARC DOMAIN-CONTAINING PROTEIN-RELATED"/>
    <property type="match status" value="1"/>
</dbReference>
<gene>
    <name evidence="8" type="ORF">FSB_LOCUS42506</name>
</gene>
<accession>A0A2N9HSG3</accession>
<keyword evidence="2" id="KW-0433">Leucine-rich repeat</keyword>
<proteinExistence type="inferred from homology"/>
<dbReference type="FunFam" id="3.40.50.300:FF:001091">
    <property type="entry name" value="Probable disease resistance protein At1g61300"/>
    <property type="match status" value="1"/>
</dbReference>
<keyword evidence="5" id="KW-0611">Plant defense</keyword>
<dbReference type="Pfam" id="PF23247">
    <property type="entry name" value="LRR_RPS2"/>
    <property type="match status" value="1"/>
</dbReference>
<keyword evidence="6" id="KW-0067">ATP-binding</keyword>
<dbReference type="GO" id="GO:0043531">
    <property type="term" value="F:ADP binding"/>
    <property type="evidence" value="ECO:0007669"/>
    <property type="project" value="InterPro"/>
</dbReference>
<dbReference type="InterPro" id="IPR003593">
    <property type="entry name" value="AAA+_ATPase"/>
</dbReference>
<dbReference type="InterPro" id="IPR057135">
    <property type="entry name" value="At4g27190-like_LRR"/>
</dbReference>
<dbReference type="InterPro" id="IPR002182">
    <property type="entry name" value="NB-ARC"/>
</dbReference>
<dbReference type="Pfam" id="PF13855">
    <property type="entry name" value="LRR_8"/>
    <property type="match status" value="1"/>
</dbReference>
<evidence type="ECO:0000256" key="3">
    <source>
        <dbReference type="ARBA" id="ARBA00022737"/>
    </source>
</evidence>
<dbReference type="SUPFAM" id="SSF52540">
    <property type="entry name" value="P-loop containing nucleoside triphosphate hydrolases"/>
    <property type="match status" value="1"/>
</dbReference>
<organism evidence="8">
    <name type="scientific">Fagus sylvatica</name>
    <name type="common">Beechnut</name>
    <dbReference type="NCBI Taxonomy" id="28930"/>
    <lineage>
        <taxon>Eukaryota</taxon>
        <taxon>Viridiplantae</taxon>
        <taxon>Streptophyta</taxon>
        <taxon>Embryophyta</taxon>
        <taxon>Tracheophyta</taxon>
        <taxon>Spermatophyta</taxon>
        <taxon>Magnoliopsida</taxon>
        <taxon>eudicotyledons</taxon>
        <taxon>Gunneridae</taxon>
        <taxon>Pentapetalae</taxon>
        <taxon>rosids</taxon>
        <taxon>fabids</taxon>
        <taxon>Fagales</taxon>
        <taxon>Fagaceae</taxon>
        <taxon>Fagus</taxon>
    </lineage>
</organism>
<evidence type="ECO:0000259" key="7">
    <source>
        <dbReference type="SMART" id="SM00382"/>
    </source>
</evidence>
<evidence type="ECO:0000313" key="8">
    <source>
        <dbReference type="EMBL" id="SPD14624.1"/>
    </source>
</evidence>
<comment type="similarity">
    <text evidence="1">Belongs to the disease resistance NB-LRR family.</text>
</comment>
<evidence type="ECO:0000256" key="5">
    <source>
        <dbReference type="ARBA" id="ARBA00022821"/>
    </source>
</evidence>
<dbReference type="Gene3D" id="1.10.8.430">
    <property type="entry name" value="Helical domain of apoptotic protease-activating factors"/>
    <property type="match status" value="1"/>
</dbReference>
<dbReference type="FunFam" id="1.10.8.430:FF:000003">
    <property type="entry name" value="Probable disease resistance protein At5g66910"/>
    <property type="match status" value="1"/>
</dbReference>
<dbReference type="InterPro" id="IPR001611">
    <property type="entry name" value="Leu-rich_rpt"/>
</dbReference>
<dbReference type="InterPro" id="IPR032675">
    <property type="entry name" value="LRR_dom_sf"/>
</dbReference>
<dbReference type="Pfam" id="PF00931">
    <property type="entry name" value="NB-ARC"/>
    <property type="match status" value="1"/>
</dbReference>
<dbReference type="GO" id="GO:0005524">
    <property type="term" value="F:ATP binding"/>
    <property type="evidence" value="ECO:0007669"/>
    <property type="project" value="UniProtKB-KW"/>
</dbReference>
<reference evidence="8" key="1">
    <citation type="submission" date="2018-02" db="EMBL/GenBank/DDBJ databases">
        <authorList>
            <person name="Cohen D.B."/>
            <person name="Kent A.D."/>
        </authorList>
    </citation>
    <scope>NUCLEOTIDE SEQUENCE</scope>
</reference>
<evidence type="ECO:0000256" key="4">
    <source>
        <dbReference type="ARBA" id="ARBA00022741"/>
    </source>
</evidence>
<dbReference type="SMART" id="SM00369">
    <property type="entry name" value="LRR_TYP"/>
    <property type="match status" value="3"/>
</dbReference>
<dbReference type="PANTHER" id="PTHR33463:SF202">
    <property type="entry name" value="NB-ARC DOMAIN-CONTAINING PROTEIN"/>
    <property type="match status" value="1"/>
</dbReference>
<dbReference type="GO" id="GO:0006952">
    <property type="term" value="P:defense response"/>
    <property type="evidence" value="ECO:0007669"/>
    <property type="project" value="UniProtKB-KW"/>
</dbReference>
<protein>
    <recommendedName>
        <fullName evidence="7">AAA+ ATPase domain-containing protein</fullName>
    </recommendedName>
</protein>
<dbReference type="SMART" id="SM00382">
    <property type="entry name" value="AAA"/>
    <property type="match status" value="1"/>
</dbReference>
<name>A0A2N9HSG3_FAGSY</name>
<keyword evidence="3" id="KW-0677">Repeat</keyword>
<evidence type="ECO:0000256" key="2">
    <source>
        <dbReference type="ARBA" id="ARBA00022614"/>
    </source>
</evidence>
<dbReference type="Gene3D" id="3.40.50.300">
    <property type="entry name" value="P-loop containing nucleotide triphosphate hydrolases"/>
    <property type="match status" value="1"/>
</dbReference>
<feature type="domain" description="AAA+ ATPase" evidence="7">
    <location>
        <begin position="27"/>
        <end position="167"/>
    </location>
</feature>
<keyword evidence="4" id="KW-0547">Nucleotide-binding</keyword>
<evidence type="ECO:0000256" key="1">
    <source>
        <dbReference type="ARBA" id="ARBA00008894"/>
    </source>
</evidence>
<dbReference type="InterPro" id="IPR042197">
    <property type="entry name" value="Apaf_helical"/>
</dbReference>
<dbReference type="EMBL" id="OIVN01003968">
    <property type="protein sequence ID" value="SPD14624.1"/>
    <property type="molecule type" value="Genomic_DNA"/>
</dbReference>